<dbReference type="CDD" id="cd00833">
    <property type="entry name" value="PKS"/>
    <property type="match status" value="1"/>
</dbReference>
<dbReference type="Pfam" id="PF02801">
    <property type="entry name" value="Ketoacyl-synt_C"/>
    <property type="match status" value="1"/>
</dbReference>
<keyword evidence="6" id="KW-0511">Multifunctional enzyme</keyword>
<dbReference type="InterPro" id="IPR006162">
    <property type="entry name" value="Ppantetheine_attach_site"/>
</dbReference>
<dbReference type="InterPro" id="IPR041068">
    <property type="entry name" value="HTH_51"/>
</dbReference>
<dbReference type="SUPFAM" id="SSF53901">
    <property type="entry name" value="Thiolase-like"/>
    <property type="match status" value="1"/>
</dbReference>
<feature type="domain" description="Ketosynthase family 3 (KS3)" evidence="10">
    <location>
        <begin position="395"/>
        <end position="818"/>
    </location>
</feature>
<dbReference type="EMBL" id="QJNU01000099">
    <property type="protein sequence ID" value="RYP07339.1"/>
    <property type="molecule type" value="Genomic_DNA"/>
</dbReference>
<dbReference type="PROSITE" id="PS00012">
    <property type="entry name" value="PHOSPHOPANTETHEINE"/>
    <property type="match status" value="1"/>
</dbReference>
<dbReference type="SUPFAM" id="SSF55048">
    <property type="entry name" value="Probable ACP-binding domain of malonyl-CoA ACP transacylase"/>
    <property type="match status" value="1"/>
</dbReference>
<dbReference type="Pfam" id="PF00550">
    <property type="entry name" value="PP-binding"/>
    <property type="match status" value="2"/>
</dbReference>
<dbReference type="GO" id="GO:0004315">
    <property type="term" value="F:3-oxoacyl-[acyl-carrier-protein] synthase activity"/>
    <property type="evidence" value="ECO:0007669"/>
    <property type="project" value="InterPro"/>
</dbReference>
<dbReference type="Pfam" id="PF00698">
    <property type="entry name" value="Acyl_transf_1"/>
    <property type="match status" value="1"/>
</dbReference>
<dbReference type="GO" id="GO:0006633">
    <property type="term" value="P:fatty acid biosynthetic process"/>
    <property type="evidence" value="ECO:0007669"/>
    <property type="project" value="InterPro"/>
</dbReference>
<dbReference type="Gene3D" id="3.40.50.150">
    <property type="entry name" value="Vaccinia Virus protein VP39"/>
    <property type="match status" value="2"/>
</dbReference>
<dbReference type="GO" id="GO:0032259">
    <property type="term" value="P:methylation"/>
    <property type="evidence" value="ECO:0007669"/>
    <property type="project" value="UniProtKB-KW"/>
</dbReference>
<dbReference type="PROSITE" id="PS52019">
    <property type="entry name" value="PKS_MFAS_DH"/>
    <property type="match status" value="1"/>
</dbReference>
<evidence type="ECO:0000259" key="10">
    <source>
        <dbReference type="PROSITE" id="PS52004"/>
    </source>
</evidence>
<dbReference type="InterPro" id="IPR050091">
    <property type="entry name" value="PKS_NRPS_Biosynth_Enz"/>
</dbReference>
<feature type="region of interest" description="Disordered" evidence="8">
    <location>
        <begin position="2548"/>
        <end position="2580"/>
    </location>
</feature>
<dbReference type="SUPFAM" id="SSF52151">
    <property type="entry name" value="FabD/lysophospholipase-like"/>
    <property type="match status" value="1"/>
</dbReference>
<keyword evidence="3" id="KW-0597">Phosphoprotein</keyword>
<dbReference type="InterPro" id="IPR013217">
    <property type="entry name" value="Methyltransf_12"/>
</dbReference>
<evidence type="ECO:0000256" key="2">
    <source>
        <dbReference type="ARBA" id="ARBA00022450"/>
    </source>
</evidence>
<dbReference type="InterPro" id="IPR014030">
    <property type="entry name" value="Ketoacyl_synth_N"/>
</dbReference>
<dbReference type="OrthoDB" id="329835at2759"/>
<dbReference type="PROSITE" id="PS00606">
    <property type="entry name" value="KS3_1"/>
    <property type="match status" value="1"/>
</dbReference>
<evidence type="ECO:0000256" key="8">
    <source>
        <dbReference type="SAM" id="MobiDB-lite"/>
    </source>
</evidence>
<keyword evidence="13" id="KW-1185">Reference proteome</keyword>
<evidence type="ECO:0000256" key="7">
    <source>
        <dbReference type="PROSITE-ProRule" id="PRU01363"/>
    </source>
</evidence>
<comment type="pathway">
    <text evidence="1">Secondary metabolite biosynthesis.</text>
</comment>
<dbReference type="InterPro" id="IPR029058">
    <property type="entry name" value="AB_hydrolase_fold"/>
</dbReference>
<dbReference type="InterPro" id="IPR032088">
    <property type="entry name" value="SAT"/>
</dbReference>
<dbReference type="STRING" id="155417.A0A4V1XBT2"/>
<keyword evidence="2" id="KW-0596">Phosphopantetheine</keyword>
<dbReference type="InterPro" id="IPR016035">
    <property type="entry name" value="Acyl_Trfase/lysoPLipase"/>
</dbReference>
<evidence type="ECO:0000256" key="1">
    <source>
        <dbReference type="ARBA" id="ARBA00005179"/>
    </source>
</evidence>
<proteinExistence type="predicted"/>
<dbReference type="InterPro" id="IPR001227">
    <property type="entry name" value="Ac_transferase_dom_sf"/>
</dbReference>
<dbReference type="Gene3D" id="3.40.47.10">
    <property type="match status" value="1"/>
</dbReference>
<dbReference type="Gene3D" id="1.10.1200.10">
    <property type="entry name" value="ACP-like"/>
    <property type="match status" value="2"/>
</dbReference>
<dbReference type="GO" id="GO:0016787">
    <property type="term" value="F:hydrolase activity"/>
    <property type="evidence" value="ECO:0007669"/>
    <property type="project" value="InterPro"/>
</dbReference>
<dbReference type="Gene3D" id="3.10.129.110">
    <property type="entry name" value="Polyketide synthase dehydratase"/>
    <property type="match status" value="1"/>
</dbReference>
<feature type="region of interest" description="N-terminal hotdog fold" evidence="7">
    <location>
        <begin position="1334"/>
        <end position="1477"/>
    </location>
</feature>
<dbReference type="Gene3D" id="3.40.50.1820">
    <property type="entry name" value="alpha/beta hydrolase"/>
    <property type="match status" value="1"/>
</dbReference>
<keyword evidence="5" id="KW-0808">Transferase</keyword>
<dbReference type="InterPro" id="IPR016039">
    <property type="entry name" value="Thiolase-like"/>
</dbReference>
<dbReference type="Gene3D" id="3.30.70.3290">
    <property type="match status" value="1"/>
</dbReference>
<evidence type="ECO:0000256" key="4">
    <source>
        <dbReference type="ARBA" id="ARBA00022603"/>
    </source>
</evidence>
<dbReference type="PROSITE" id="PS52004">
    <property type="entry name" value="KS3_2"/>
    <property type="match status" value="1"/>
</dbReference>
<dbReference type="InterPro" id="IPR042104">
    <property type="entry name" value="PKS_dehydratase_sf"/>
</dbReference>
<dbReference type="PROSITE" id="PS50075">
    <property type="entry name" value="CARRIER"/>
    <property type="match status" value="1"/>
</dbReference>
<dbReference type="SUPFAM" id="SSF47336">
    <property type="entry name" value="ACP-like"/>
    <property type="match status" value="2"/>
</dbReference>
<evidence type="ECO:0000313" key="12">
    <source>
        <dbReference type="EMBL" id="RYP07339.1"/>
    </source>
</evidence>
<evidence type="ECO:0000256" key="3">
    <source>
        <dbReference type="ARBA" id="ARBA00022553"/>
    </source>
</evidence>
<evidence type="ECO:0000256" key="5">
    <source>
        <dbReference type="ARBA" id="ARBA00022679"/>
    </source>
</evidence>
<dbReference type="InterPro" id="IPR013094">
    <property type="entry name" value="AB_hydrolase_3"/>
</dbReference>
<feature type="compositionally biased region" description="Low complexity" evidence="8">
    <location>
        <begin position="2548"/>
        <end position="2562"/>
    </location>
</feature>
<dbReference type="InterPro" id="IPR049900">
    <property type="entry name" value="PKS_mFAS_DH"/>
</dbReference>
<dbReference type="SUPFAM" id="SSF53474">
    <property type="entry name" value="alpha/beta-Hydrolases"/>
    <property type="match status" value="1"/>
</dbReference>
<dbReference type="PANTHER" id="PTHR43775:SF21">
    <property type="entry name" value="NON-REDUCING POLYKETIDE SYNTHASE AUSA-RELATED"/>
    <property type="match status" value="1"/>
</dbReference>
<dbReference type="Pfam" id="PF16073">
    <property type="entry name" value="SAT"/>
    <property type="match status" value="1"/>
</dbReference>
<gene>
    <name evidence="12" type="ORF">DL764_002555</name>
</gene>
<dbReference type="InterPro" id="IPR029063">
    <property type="entry name" value="SAM-dependent_MTases_sf"/>
</dbReference>
<evidence type="ECO:0000259" key="9">
    <source>
        <dbReference type="PROSITE" id="PS50075"/>
    </source>
</evidence>
<dbReference type="GO" id="GO:0008168">
    <property type="term" value="F:methyltransferase activity"/>
    <property type="evidence" value="ECO:0007669"/>
    <property type="project" value="UniProtKB-KW"/>
</dbReference>
<dbReference type="SMART" id="SM00825">
    <property type="entry name" value="PKS_KS"/>
    <property type="match status" value="1"/>
</dbReference>
<dbReference type="Proteomes" id="UP000293360">
    <property type="component" value="Unassembled WGS sequence"/>
</dbReference>
<dbReference type="Pfam" id="PF08242">
    <property type="entry name" value="Methyltransf_12"/>
    <property type="match status" value="1"/>
</dbReference>
<dbReference type="Gene3D" id="3.40.366.10">
    <property type="entry name" value="Malonyl-Coenzyme A Acyl Carrier Protein, domain 2"/>
    <property type="match status" value="2"/>
</dbReference>
<dbReference type="GO" id="GO:0004312">
    <property type="term" value="F:fatty acid synthase activity"/>
    <property type="evidence" value="ECO:0007669"/>
    <property type="project" value="TreeGrafter"/>
</dbReference>
<dbReference type="InterPro" id="IPR014043">
    <property type="entry name" value="Acyl_transferase_dom"/>
</dbReference>
<dbReference type="InterPro" id="IPR014031">
    <property type="entry name" value="Ketoacyl_synth_C"/>
</dbReference>
<dbReference type="InterPro" id="IPR018201">
    <property type="entry name" value="Ketoacyl_synth_AS"/>
</dbReference>
<reference evidence="12 13" key="1">
    <citation type="submission" date="2018-06" db="EMBL/GenBank/DDBJ databases">
        <title>Complete Genomes of Monosporascus.</title>
        <authorList>
            <person name="Robinson A.J."/>
            <person name="Natvig D.O."/>
        </authorList>
    </citation>
    <scope>NUCLEOTIDE SEQUENCE [LARGE SCALE GENOMIC DNA]</scope>
    <source>
        <strain evidence="12 13">CBS 110550</strain>
    </source>
</reference>
<dbReference type="InterPro" id="IPR009081">
    <property type="entry name" value="PP-bd_ACP"/>
</dbReference>
<sequence length="2834" mass="308013">MPSKHENKPKVSAAFFCPQTKSADEGYLASLHAFLSQNRYGQILLGHIAALADDQLWELFAAARDDVRALTHGPECLATLRDWAANGISGPLAATRANITSLPLLAVLQIGQYLRYLEVHGISHPEFVADVQEGAGGVHGYCGGLPAAICIACAESEDEVVEYMATAMRILVGIGAYTEAADEDKGAENTLLAIRLKYEGQADELTRHFPGTYVSAITGPKSVSIGGPATTLREFFRYVTEHEGIRAQKIDLGGSAHNPQNSHLAAELCRLCSETPGLRLPEASQLLMPLRSNQTGHRLLCGSLTDDLVHTMLASRCEWLNLLKGVAQDLTQSHRAEHHFIIFGWDDCVTMLPFHQARLQITKIFAKNLIPEQTSWPNMPGQGHSASSLPYSFPENSIAIVGASCRLPGANNMDELWDLIAKGKDCVEELSTDRFNLPGSFRSAQSGNLTKRHPFYGNFISDVKRFDHAFFGMSAREAANMDPQQRIMLELSFEALEDAGYLASHQRSIGDNIGCFIGVVLGEYADNTNGHPPTAYTSTGTVPAFICGRLSHLYGWTGPAEMFNTACSSSLVAINRACKSIQTGECRMAMAGGVNVITGVNTYLDLAKAGFLSPTGQCKPFDASADGYCRADGAGLVVLKKLKQAIVDGDAIWGVIPGVATNQGGLSASLISPDTNAQQALYRTVLKQAGIQGDQVTYVEAHGTGTQVGDPVEVDSIRSVVRRPSRQHSVYLGSIKANIGHCEPAAGVAGLLKVLAMLRHGHIPPQINYRVLNPKIAPLDRDGIAISNSLRPWDPPFRVALVNSYGAAGSNAALLCCDIPRQQFRDVAVAVADVPKREVSSLPLISFPLLLTAASEASLLETGRTLGVYLDQRATDLDIRLADVAFTLNKRRQGQKYFTSIKADTIEGAVKLLLSLGRSNVSELPAASDPPRAVVFTFSGQTSRTIALPESFYDSFPAFRSYLDACDAKFRILRNASFLRAIFQTGAVEDIAALQCGVFAVQYACAQCWIDAGARPRAVIGHSLGELTALAVSGVLSLEDTITLVATRARLIEEKWGPDNGSMLSVECTAGEFEEISSLVKRQNGTFWLEIACFNAPTSLVIAGPTAAIAAAENVLRTQPAFQRIRFQQLKTSHGFHSALTEPILADLTIVAQSLKWNEPTIPLYACTEKHEADGTDIYGQDAARHARRPVFFANAVRRIEDALGPCVWLEAGVDTSIMSMARKACRQPDVHIFQPVKLQGIPRPADVIADVVPSLWRAGTFVSHWSFVDGPDHSPAAAQPCRPVWLPPYQFAQTRHWVDNIDRVIEMQNKMQAQLDRMLAPAKQPGSPCLPPPLVIRRQIPNARKGYAEFLVNTQNARFRSVVGGHVVCSHPLCPAPLHMEFATAALLMLLGDENTRGHQAMKNASLTFEQLQVSSPLGVDPQGEVVLRLEEVSGARQAWRLTVISCSTSGAVKGGLISGETVHADGVISLTTEPMLDSFKRIVSRQIRGLVNSHASERLQCTRAYKLFERVVKYGDFFMGIDTIQLNEYEAVATVKTPQNQPHRDENISWTVCDAVVLDMCIHVLGLLVNTSDAISREDVAVMVGLDRAVISPAFKMDLVTDWRVCANYDFATGQHQPIGDVFVCSPEGELVAMFIGCRMTRLPVMKLEKALDAAFSTSRGIRQETTPNASRTAPAVAITSLGDTGTPSTRLQVSQGVAQQSENTKPALRDLVAECTMVDKSSISENTALALVGLDSLGSAELSEELSSKFGLSISSNTLLESTLAELQQLLGAEHREPPSSVPGLHNFQSDAPQVIVDNQEADSRRKELFHILAEASGALPEDIKPGAMLAELGIDSLSFIDLKQELEDTFSVDLDLEMDTTVQQVMACLGIAKTTHSDKRQTEITNNSLSIELETMVSSLIQSSPFDMLTGLGAKFDSAAITNGLAGYWSDVAPLQNDITLAYIVEGFSAVGVDLRKLTPGEQVPHIPHLSPKYDKLVQRCWEILHKRGIVSISQRGRGVEDGEPWAITRGSCIIDGRPASQLLKEFGTRFPAYQHETKLIELTGPRLADCLSGKVDSVSLMFGSPQALKIMEDYYSSSPLTATLVEQLVVFLTTLLRNPRSLGAGRPVRILEVGGGTGGTTRGLAEALDTAGIAARYTFTDISPSLVKKAKSKFQQRFPWITYTTFNLELEVRPEFLGQFDIVFATNTVHATSDRSASCRRMRETLTPAGGLFVLAETTNQIEWCDICFGLLDGWWLAEGPIAPLQTAQEWMRTLAEAGFVSMGYSNGSTADANIAQLLVGCNTTWDTTVVTTPILDRARDGVNGVDVEKSGYRLETMVYKEVDEVQIHADVYYPKVPSPLPMPIALMIHGGGYVTLSRRALRPAQTRYLISRGLLPVGIDYRLCPEINVIQGPIADVCDAYRWAREELPGIASRAGMHVDPERVVVIGWSTGGQLAMSLGWTAKAAGMPPPNAVLSFYGPVDFESGELDSAEFVASLPKPEMSLEDIVKALPSKPVTNSNFTSEASDLGWVRPGDPRSELLITMARQGIALPVLFNGLQSSSSAAPSSSPSSSASPRDNDRTLTLTPPSPGRVASVSPLARLRAGQYAVPTFIIHGTEDEVAPFAAAERFVVEMRRRGVGQGSLLLRGPSYASMLKRLKLGAKYLEIGFCLGQDIRKLVADGAPSQNIYGVELEAPFIELGYDFFRDKETLKAHLTQADALELTNDSTLSKLTGTMDYVHLGMVIHVFDRDKQRLLLENCVQLLKPQAGTLILGASVGDVEGIQTPAGNFMHSDDTFREMWKEISERTGLEFDCRVTLDKGFEIPEAKQKWGYDRSRRLAFEVEMLGQ</sequence>
<organism evidence="12 13">
    <name type="scientific">Monosporascus ibericus</name>
    <dbReference type="NCBI Taxonomy" id="155417"/>
    <lineage>
        <taxon>Eukaryota</taxon>
        <taxon>Fungi</taxon>
        <taxon>Dikarya</taxon>
        <taxon>Ascomycota</taxon>
        <taxon>Pezizomycotina</taxon>
        <taxon>Sordariomycetes</taxon>
        <taxon>Xylariomycetidae</taxon>
        <taxon>Xylariales</taxon>
        <taxon>Xylariales incertae sedis</taxon>
        <taxon>Monosporascus</taxon>
    </lineage>
</organism>
<dbReference type="InterPro" id="IPR049551">
    <property type="entry name" value="PKS_DH_C"/>
</dbReference>
<name>A0A4V1XBT2_9PEZI</name>
<feature type="domain" description="Carrier" evidence="9">
    <location>
        <begin position="1702"/>
        <end position="1781"/>
    </location>
</feature>
<dbReference type="PANTHER" id="PTHR43775">
    <property type="entry name" value="FATTY ACID SYNTHASE"/>
    <property type="match status" value="1"/>
</dbReference>
<accession>A0A4V1XBT2</accession>
<evidence type="ECO:0000256" key="6">
    <source>
        <dbReference type="ARBA" id="ARBA00023268"/>
    </source>
</evidence>
<dbReference type="SUPFAM" id="SSF53335">
    <property type="entry name" value="S-adenosyl-L-methionine-dependent methyltransferases"/>
    <property type="match status" value="2"/>
</dbReference>
<dbReference type="InterPro" id="IPR036736">
    <property type="entry name" value="ACP-like_sf"/>
</dbReference>
<protein>
    <submittedName>
        <fullName evidence="12">Uncharacterized protein</fullName>
    </submittedName>
</protein>
<dbReference type="GO" id="GO:0044550">
    <property type="term" value="P:secondary metabolite biosynthetic process"/>
    <property type="evidence" value="ECO:0007669"/>
    <property type="project" value="TreeGrafter"/>
</dbReference>
<evidence type="ECO:0000259" key="11">
    <source>
        <dbReference type="PROSITE" id="PS52019"/>
    </source>
</evidence>
<dbReference type="Pfam" id="PF07859">
    <property type="entry name" value="Abhydrolase_3"/>
    <property type="match status" value="1"/>
</dbReference>
<dbReference type="Pfam" id="PF14765">
    <property type="entry name" value="PS-DH"/>
    <property type="match status" value="1"/>
</dbReference>
<keyword evidence="4" id="KW-0489">Methyltransferase</keyword>
<feature type="active site" description="Proton donor; for dehydratase activity" evidence="7">
    <location>
        <position position="1561"/>
    </location>
</feature>
<dbReference type="Pfam" id="PF18558">
    <property type="entry name" value="HTH_51"/>
    <property type="match status" value="1"/>
</dbReference>
<dbReference type="SMART" id="SM00827">
    <property type="entry name" value="PKS_AT"/>
    <property type="match status" value="1"/>
</dbReference>
<comment type="caution">
    <text evidence="12">The sequence shown here is derived from an EMBL/GenBank/DDBJ whole genome shotgun (WGS) entry which is preliminary data.</text>
</comment>
<dbReference type="InterPro" id="IPR020841">
    <property type="entry name" value="PKS_Beta-ketoAc_synthase_dom"/>
</dbReference>
<feature type="region of interest" description="C-terminal hotdog fold" evidence="7">
    <location>
        <begin position="1498"/>
        <end position="1651"/>
    </location>
</feature>
<evidence type="ECO:0000313" key="13">
    <source>
        <dbReference type="Proteomes" id="UP000293360"/>
    </source>
</evidence>
<feature type="domain" description="PKS/mFAS DH" evidence="11">
    <location>
        <begin position="1334"/>
        <end position="1651"/>
    </location>
</feature>
<feature type="active site" description="Proton acceptor; for dehydratase activity" evidence="7">
    <location>
        <position position="1367"/>
    </location>
</feature>
<dbReference type="InterPro" id="IPR016036">
    <property type="entry name" value="Malonyl_transacylase_ACP-bd"/>
</dbReference>
<dbReference type="Pfam" id="PF00109">
    <property type="entry name" value="ketoacyl-synt"/>
    <property type="match status" value="1"/>
</dbReference>